<proteinExistence type="predicted"/>
<dbReference type="EMBL" id="JANAKD010000317">
    <property type="protein sequence ID" value="KAJ3495048.1"/>
    <property type="molecule type" value="Genomic_DNA"/>
</dbReference>
<sequence>MGRAQEHNPHNMTADWQFKDPSTWNGYQKFISYMDISPIIPGKPLPVFPKTAKMPFLAQWSQHLFIIIYATIPLLMHQAYVSWTGRPLGKIAVFLLYNTAYTVSAIREVRMLRRLTYIYGCLDGDVSDRDGIPNTGSGKIIGEMHKTAGFRLIMASWIAYEPGLSPLAFFTKPEIWAPFLLKLAIYGVILDFFFYTYHRACHEIPWLWKYHRTHHLNKHPTAVHSGFADDEQEIIEIIIVPFLTYATLWALGLKLNFYEWWFCFEYVTYSEVFGHSGLRVYGNVPSPITPLLAWLDMELVLEDHDLHHRRGWKKSFNYGKQTRVWDRLFGTCTDRIEAKAENVDYSNKPITPEIQKPPVEFPLRIALPTSISLHLSLSRTQQQNKPILPPRVSHPQLPYSSSHDGTAAGAMNPGRSNTPTPSLGGSLADALLARKNAMQKREQDEDW</sequence>
<dbReference type="Proteomes" id="UP001148737">
    <property type="component" value="Unassembled WGS sequence"/>
</dbReference>
<evidence type="ECO:0000313" key="2">
    <source>
        <dbReference type="Proteomes" id="UP001148737"/>
    </source>
</evidence>
<reference evidence="1" key="1">
    <citation type="submission" date="2022-07" db="EMBL/GenBank/DDBJ databases">
        <title>Genome Sequence of Lecanicillium saksenae.</title>
        <authorList>
            <person name="Buettner E."/>
        </authorList>
    </citation>
    <scope>NUCLEOTIDE SEQUENCE</scope>
    <source>
        <strain evidence="1">VT-O1</strain>
    </source>
</reference>
<comment type="caution">
    <text evidence="1">The sequence shown here is derived from an EMBL/GenBank/DDBJ whole genome shotgun (WGS) entry which is preliminary data.</text>
</comment>
<protein>
    <submittedName>
        <fullName evidence="1">Uncharacterized protein</fullName>
    </submittedName>
</protein>
<evidence type="ECO:0000313" key="1">
    <source>
        <dbReference type="EMBL" id="KAJ3495048.1"/>
    </source>
</evidence>
<gene>
    <name evidence="1" type="ORF">NLG97_g3676</name>
</gene>
<accession>A0ACC1R1E3</accession>
<organism evidence="1 2">
    <name type="scientific">Lecanicillium saksenae</name>
    <dbReference type="NCBI Taxonomy" id="468837"/>
    <lineage>
        <taxon>Eukaryota</taxon>
        <taxon>Fungi</taxon>
        <taxon>Dikarya</taxon>
        <taxon>Ascomycota</taxon>
        <taxon>Pezizomycotina</taxon>
        <taxon>Sordariomycetes</taxon>
        <taxon>Hypocreomycetidae</taxon>
        <taxon>Hypocreales</taxon>
        <taxon>Cordycipitaceae</taxon>
        <taxon>Lecanicillium</taxon>
    </lineage>
</organism>
<keyword evidence="2" id="KW-1185">Reference proteome</keyword>
<name>A0ACC1R1E3_9HYPO</name>